<keyword evidence="4" id="KW-0067">ATP-binding</keyword>
<keyword evidence="2" id="KW-0547">Nucleotide-binding</keyword>
<gene>
    <name evidence="6" type="ORF">SAMN05443639_1232</name>
</gene>
<evidence type="ECO:0000259" key="5">
    <source>
        <dbReference type="PROSITE" id="PS50011"/>
    </source>
</evidence>
<dbReference type="EMBL" id="FOIJ01000023">
    <property type="protein sequence ID" value="SEU36888.1"/>
    <property type="molecule type" value="Genomic_DNA"/>
</dbReference>
<dbReference type="GO" id="GO:0004674">
    <property type="term" value="F:protein serine/threonine kinase activity"/>
    <property type="evidence" value="ECO:0007669"/>
    <property type="project" value="TreeGrafter"/>
</dbReference>
<name>A0A1I0LAS0_9BACT</name>
<evidence type="ECO:0000256" key="1">
    <source>
        <dbReference type="ARBA" id="ARBA00022679"/>
    </source>
</evidence>
<accession>A0A1I0LAS0</accession>
<keyword evidence="7" id="KW-1185">Reference proteome</keyword>
<keyword evidence="3 6" id="KW-0418">Kinase</keyword>
<keyword evidence="1" id="KW-0808">Transferase</keyword>
<evidence type="ECO:0000256" key="3">
    <source>
        <dbReference type="ARBA" id="ARBA00022777"/>
    </source>
</evidence>
<dbReference type="Gene3D" id="1.10.510.10">
    <property type="entry name" value="Transferase(Phosphotransferase) domain 1"/>
    <property type="match status" value="1"/>
</dbReference>
<dbReference type="InterPro" id="IPR011009">
    <property type="entry name" value="Kinase-like_dom_sf"/>
</dbReference>
<dbReference type="AlphaFoldDB" id="A0A1I0LAS0"/>
<organism evidence="6 7">
    <name type="scientific">Stigmatella erecta</name>
    <dbReference type="NCBI Taxonomy" id="83460"/>
    <lineage>
        <taxon>Bacteria</taxon>
        <taxon>Pseudomonadati</taxon>
        <taxon>Myxococcota</taxon>
        <taxon>Myxococcia</taxon>
        <taxon>Myxococcales</taxon>
        <taxon>Cystobacterineae</taxon>
        <taxon>Archangiaceae</taxon>
        <taxon>Stigmatella</taxon>
    </lineage>
</organism>
<dbReference type="PANTHER" id="PTHR44329:SF288">
    <property type="entry name" value="MITOGEN-ACTIVATED PROTEIN KINASE KINASE KINASE 20"/>
    <property type="match status" value="1"/>
</dbReference>
<protein>
    <submittedName>
        <fullName evidence="6">Protein kinase domain-containing protein</fullName>
    </submittedName>
</protein>
<dbReference type="SMART" id="SM00220">
    <property type="entry name" value="S_TKc"/>
    <property type="match status" value="1"/>
</dbReference>
<feature type="domain" description="Protein kinase" evidence="5">
    <location>
        <begin position="23"/>
        <end position="173"/>
    </location>
</feature>
<dbReference type="InterPro" id="IPR000719">
    <property type="entry name" value="Prot_kinase_dom"/>
</dbReference>
<proteinExistence type="predicted"/>
<dbReference type="Proteomes" id="UP000199181">
    <property type="component" value="Unassembled WGS sequence"/>
</dbReference>
<dbReference type="SUPFAM" id="SSF56112">
    <property type="entry name" value="Protein kinase-like (PK-like)"/>
    <property type="match status" value="1"/>
</dbReference>
<evidence type="ECO:0000313" key="6">
    <source>
        <dbReference type="EMBL" id="SEU36888.1"/>
    </source>
</evidence>
<reference evidence="7" key="1">
    <citation type="submission" date="2016-10" db="EMBL/GenBank/DDBJ databases">
        <authorList>
            <person name="Varghese N."/>
            <person name="Submissions S."/>
        </authorList>
    </citation>
    <scope>NUCLEOTIDE SEQUENCE [LARGE SCALE GENOMIC DNA]</scope>
    <source>
        <strain evidence="7">DSM 16858</strain>
    </source>
</reference>
<sequence length="173" mass="19127">MDRPSPIALHPALLPPGTVVGSWRVVAWAGRGIHGAVYRVVPVNPEGAPPLALKLALRPRDPRFAREAALLSRLRHPHIPRLWEEGEWQHPSGTLHPFLVMDWVEGTPLYDWAQQHPPSSQQVFRLLAQLARALQALHAQGCIHRDIKGRYSAFCTSGRRCEGAVQRGSSSAG</sequence>
<dbReference type="RefSeq" id="WP_093525640.1">
    <property type="nucleotide sequence ID" value="NZ_FOIJ01000023.1"/>
</dbReference>
<evidence type="ECO:0000256" key="2">
    <source>
        <dbReference type="ARBA" id="ARBA00022741"/>
    </source>
</evidence>
<evidence type="ECO:0000313" key="7">
    <source>
        <dbReference type="Proteomes" id="UP000199181"/>
    </source>
</evidence>
<dbReference type="InterPro" id="IPR051681">
    <property type="entry name" value="Ser/Thr_Kinases-Pseudokinases"/>
</dbReference>
<dbReference type="GO" id="GO:0005524">
    <property type="term" value="F:ATP binding"/>
    <property type="evidence" value="ECO:0007669"/>
    <property type="project" value="UniProtKB-KW"/>
</dbReference>
<evidence type="ECO:0000256" key="4">
    <source>
        <dbReference type="ARBA" id="ARBA00022840"/>
    </source>
</evidence>
<dbReference type="PANTHER" id="PTHR44329">
    <property type="entry name" value="SERINE/THREONINE-PROTEIN KINASE TNNI3K-RELATED"/>
    <property type="match status" value="1"/>
</dbReference>
<dbReference type="Pfam" id="PF00069">
    <property type="entry name" value="Pkinase"/>
    <property type="match status" value="1"/>
</dbReference>
<dbReference type="PROSITE" id="PS50011">
    <property type="entry name" value="PROTEIN_KINASE_DOM"/>
    <property type="match status" value="1"/>
</dbReference>